<feature type="domain" description="BZIP" evidence="8">
    <location>
        <begin position="307"/>
        <end position="370"/>
    </location>
</feature>
<organism evidence="9 10">
    <name type="scientific">Anabarilius grahami</name>
    <name type="common">Kanglang fish</name>
    <name type="synonym">Barilius grahami</name>
    <dbReference type="NCBI Taxonomy" id="495550"/>
    <lineage>
        <taxon>Eukaryota</taxon>
        <taxon>Metazoa</taxon>
        <taxon>Chordata</taxon>
        <taxon>Craniata</taxon>
        <taxon>Vertebrata</taxon>
        <taxon>Euteleostomi</taxon>
        <taxon>Actinopterygii</taxon>
        <taxon>Neopterygii</taxon>
        <taxon>Teleostei</taxon>
        <taxon>Ostariophysi</taxon>
        <taxon>Cypriniformes</taxon>
        <taxon>Xenocyprididae</taxon>
        <taxon>Xenocypridinae</taxon>
        <taxon>Xenocypridinae incertae sedis</taxon>
        <taxon>Anabarilius</taxon>
    </lineage>
</organism>
<feature type="compositionally biased region" description="Basic and acidic residues" evidence="7">
    <location>
        <begin position="74"/>
        <end position="86"/>
    </location>
</feature>
<keyword evidence="3" id="KW-0238">DNA-binding</keyword>
<evidence type="ECO:0000256" key="5">
    <source>
        <dbReference type="ARBA" id="ARBA00023242"/>
    </source>
</evidence>
<dbReference type="GO" id="GO:0003700">
    <property type="term" value="F:DNA-binding transcription factor activity"/>
    <property type="evidence" value="ECO:0007669"/>
    <property type="project" value="InterPro"/>
</dbReference>
<dbReference type="GO" id="GO:0005634">
    <property type="term" value="C:nucleus"/>
    <property type="evidence" value="ECO:0007669"/>
    <property type="project" value="UniProtKB-SubCell"/>
</dbReference>
<feature type="compositionally biased region" description="Basic and acidic residues" evidence="7">
    <location>
        <begin position="301"/>
        <end position="318"/>
    </location>
</feature>
<feature type="compositionally biased region" description="Low complexity" evidence="7">
    <location>
        <begin position="618"/>
        <end position="630"/>
    </location>
</feature>
<feature type="compositionally biased region" description="Polar residues" evidence="7">
    <location>
        <begin position="565"/>
        <end position="576"/>
    </location>
</feature>
<dbReference type="PROSITE" id="PS00036">
    <property type="entry name" value="BZIP_BASIC"/>
    <property type="match status" value="1"/>
</dbReference>
<evidence type="ECO:0000256" key="2">
    <source>
        <dbReference type="ARBA" id="ARBA00023015"/>
    </source>
</evidence>
<evidence type="ECO:0000256" key="4">
    <source>
        <dbReference type="ARBA" id="ARBA00023163"/>
    </source>
</evidence>
<feature type="compositionally biased region" description="Low complexity" evidence="7">
    <location>
        <begin position="577"/>
        <end position="605"/>
    </location>
</feature>
<dbReference type="Pfam" id="PF00170">
    <property type="entry name" value="bZIP_1"/>
    <property type="match status" value="1"/>
</dbReference>
<keyword evidence="2" id="KW-0805">Transcription regulation</keyword>
<accession>A0A3N0Z4X8</accession>
<dbReference type="FunFam" id="1.20.5.170:FF:000010">
    <property type="entry name" value="Cyclic AMP-dependent transcription factor ATF-2"/>
    <property type="match status" value="1"/>
</dbReference>
<dbReference type="GO" id="GO:0003677">
    <property type="term" value="F:DNA binding"/>
    <property type="evidence" value="ECO:0007669"/>
    <property type="project" value="UniProtKB-KW"/>
</dbReference>
<feature type="region of interest" description="Disordered" evidence="7">
    <location>
        <begin position="535"/>
        <end position="630"/>
    </location>
</feature>
<dbReference type="EMBL" id="RJVU01010503">
    <property type="protein sequence ID" value="ROL53391.1"/>
    <property type="molecule type" value="Genomic_DNA"/>
</dbReference>
<dbReference type="Proteomes" id="UP000281406">
    <property type="component" value="Unassembled WGS sequence"/>
</dbReference>
<feature type="coiled-coil region" evidence="6">
    <location>
        <begin position="332"/>
        <end position="366"/>
    </location>
</feature>
<comment type="caution">
    <text evidence="9">The sequence shown here is derived from an EMBL/GenBank/DDBJ whole genome shotgun (WGS) entry which is preliminary data.</text>
</comment>
<sequence length="630" mass="67827">MTLRFGPARNESVIIADQTPTPTRFLKNCEEVGLFNELTSPFEHDFKKATEDDIKKLPLDLSPLATPVVRNKIEEHTPVVSHRDSPLPHPESTTTDDKEVSLQPTSLPPSTIVRPASLQVPNVLLASSEAGVVIQQALPSPTSSSVITQVPSSSRPIVPVSGTFPVLLQLPNGQTMPVAIPATIASSSVHIPTAIPLVRPVTIVPSVPGIPGPSSPQPVQSEAKMKLKAALSQQLPQVTNGNAGDIQSSSASETPPPAPPLTEEPRPKSLQQPATSTTEMPVSPAPPAQHTTTTGGRRRRTTSEDPDEKRRKFLERNRAAASRCRQKRKVWVQSLEKKAEDLSTVNGQLQNEVTLLRSEVAQLKQLLLAHKDCPVTLLQKKSGYHRIGRSLQGRGQYGDDRNHSSILFMLPMSQNAVRGHILVTCANEAQRRASFCLCRVCKQRWFVPHSLQDGEAADGHHLSKNGLNMVKKCKRQCRFPVLTFGHLNAPVLFTPFQSVRPEIYRKSHCAWQCCPGSRWGKITQAALQTGQAMPPFGIAQAPSARSGDDPRGELDKEDSCGEMSVPSSPQNEAIQHSSISTSNGVSSSTATTAALASGPALGPTADHSTEEEESPQVGGASSSHTQSSGS</sequence>
<dbReference type="PROSITE" id="PS50217">
    <property type="entry name" value="BZIP"/>
    <property type="match status" value="1"/>
</dbReference>
<comment type="subcellular location">
    <subcellularLocation>
        <location evidence="1">Nucleus</location>
    </subcellularLocation>
</comment>
<dbReference type="InterPro" id="IPR004827">
    <property type="entry name" value="bZIP"/>
</dbReference>
<name>A0A3N0Z4X8_ANAGA</name>
<evidence type="ECO:0000313" key="9">
    <source>
        <dbReference type="EMBL" id="ROL53391.1"/>
    </source>
</evidence>
<dbReference type="OrthoDB" id="295274at2759"/>
<gene>
    <name evidence="9" type="ORF">DPX16_6991</name>
</gene>
<evidence type="ECO:0000256" key="3">
    <source>
        <dbReference type="ARBA" id="ARBA00023125"/>
    </source>
</evidence>
<feature type="region of interest" description="Disordered" evidence="7">
    <location>
        <begin position="209"/>
        <end position="320"/>
    </location>
</feature>
<keyword evidence="10" id="KW-1185">Reference proteome</keyword>
<dbReference type="PANTHER" id="PTHR19304">
    <property type="entry name" value="CYCLIC-AMP RESPONSE ELEMENT BINDING PROTEIN"/>
    <property type="match status" value="1"/>
</dbReference>
<proteinExistence type="predicted"/>
<dbReference type="SMART" id="SM00338">
    <property type="entry name" value="BRLZ"/>
    <property type="match status" value="1"/>
</dbReference>
<dbReference type="AlphaFoldDB" id="A0A3N0Z4X8"/>
<dbReference type="SUPFAM" id="SSF57959">
    <property type="entry name" value="Leucine zipper domain"/>
    <property type="match status" value="1"/>
</dbReference>
<feature type="region of interest" description="Disordered" evidence="7">
    <location>
        <begin position="74"/>
        <end position="108"/>
    </location>
</feature>
<keyword evidence="5" id="KW-0539">Nucleus</keyword>
<protein>
    <submittedName>
        <fullName evidence="9">Cyclic AMP-dependent transcription factor ATF-2</fullName>
    </submittedName>
</protein>
<reference evidence="9 10" key="1">
    <citation type="submission" date="2018-10" db="EMBL/GenBank/DDBJ databases">
        <title>Genome assembly for a Yunnan-Guizhou Plateau 3E fish, Anabarilius grahami (Regan), and its evolutionary and genetic applications.</title>
        <authorList>
            <person name="Jiang W."/>
        </authorList>
    </citation>
    <scope>NUCLEOTIDE SEQUENCE [LARGE SCALE GENOMIC DNA]</scope>
    <source>
        <strain evidence="9">AG-KIZ</strain>
        <tissue evidence="9">Muscle</tissue>
    </source>
</reference>
<evidence type="ECO:0000256" key="6">
    <source>
        <dbReference type="SAM" id="Coils"/>
    </source>
</evidence>
<keyword evidence="4" id="KW-0804">Transcription</keyword>
<feature type="compositionally biased region" description="Basic and acidic residues" evidence="7">
    <location>
        <begin position="546"/>
        <end position="559"/>
    </location>
</feature>
<dbReference type="InterPro" id="IPR046347">
    <property type="entry name" value="bZIP_sf"/>
</dbReference>
<feature type="compositionally biased region" description="Polar residues" evidence="7">
    <location>
        <begin position="269"/>
        <end position="280"/>
    </location>
</feature>
<evidence type="ECO:0000313" key="10">
    <source>
        <dbReference type="Proteomes" id="UP000281406"/>
    </source>
</evidence>
<dbReference type="Gene3D" id="1.20.5.170">
    <property type="match status" value="1"/>
</dbReference>
<dbReference type="CDD" id="cd12192">
    <property type="entry name" value="GCN4_cent"/>
    <property type="match status" value="1"/>
</dbReference>
<dbReference type="InterPro" id="IPR051027">
    <property type="entry name" value="bZIP_transcription_factors"/>
</dbReference>
<evidence type="ECO:0000256" key="7">
    <source>
        <dbReference type="SAM" id="MobiDB-lite"/>
    </source>
</evidence>
<dbReference type="CDD" id="cd14687">
    <property type="entry name" value="bZIP_ATF2"/>
    <property type="match status" value="1"/>
</dbReference>
<evidence type="ECO:0000259" key="8">
    <source>
        <dbReference type="PROSITE" id="PS50217"/>
    </source>
</evidence>
<keyword evidence="6" id="KW-0175">Coiled coil</keyword>
<feature type="compositionally biased region" description="Polar residues" evidence="7">
    <location>
        <begin position="231"/>
        <end position="247"/>
    </location>
</feature>
<evidence type="ECO:0000256" key="1">
    <source>
        <dbReference type="ARBA" id="ARBA00004123"/>
    </source>
</evidence>